<dbReference type="GO" id="GO:0016787">
    <property type="term" value="F:hydrolase activity"/>
    <property type="evidence" value="ECO:0007669"/>
    <property type="project" value="InterPro"/>
</dbReference>
<dbReference type="InterPro" id="IPR050535">
    <property type="entry name" value="DNA_Repair-Maintenance_Comp"/>
</dbReference>
<proteinExistence type="predicted"/>
<organism evidence="2">
    <name type="scientific">candidate division WOR-3 bacterium</name>
    <dbReference type="NCBI Taxonomy" id="2052148"/>
    <lineage>
        <taxon>Bacteria</taxon>
        <taxon>Bacteria division WOR-3</taxon>
    </lineage>
</organism>
<name>A0A7V0Z5F7_UNCW3</name>
<evidence type="ECO:0000313" key="2">
    <source>
        <dbReference type="EMBL" id="HDY58958.1"/>
    </source>
</evidence>
<protein>
    <recommendedName>
        <fullName evidence="1">Calcineurin-like phosphoesterase domain-containing protein</fullName>
    </recommendedName>
</protein>
<gene>
    <name evidence="2" type="ORF">ENP86_05345</name>
</gene>
<dbReference type="InterPro" id="IPR004843">
    <property type="entry name" value="Calcineurin-like_PHP"/>
</dbReference>
<sequence length="346" mass="40125">MLILHTADLHLTSKEPSRLKVLEWIIDKANVSNVDCIIIAGDLFDSDTEATILRAEVRKIFERSKSKIFLLPGNHDLESYGLNYDYGKNTKQLINKPFEIFFCNNIKFLAIPFQPKKFSECIMDLSENPDVIIAHGTLYDLSILPVLNQEDTEYMPIYPGEIENLCRCILLGHIHSTYIDLNYKKTKVLYSGAPIALNTKCRSPRKVVLVDIDEKRLDITPIDIDVAPYWQELNYFVFPGNEEKILNRIEIEIKDLSEKNILPEINIRGYITGSENEFIDKINKIIEKFESSFKTISLNCNDIHSWDRLLKNAFVQKFVERTSNLNDELRMKILELTLPYMDEVLK</sequence>
<dbReference type="Gene3D" id="3.60.21.10">
    <property type="match status" value="1"/>
</dbReference>
<dbReference type="InterPro" id="IPR029052">
    <property type="entry name" value="Metallo-depent_PP-like"/>
</dbReference>
<reference evidence="2" key="1">
    <citation type="journal article" date="2020" name="mSystems">
        <title>Genome- and Community-Level Interaction Insights into Carbon Utilization and Element Cycling Functions of Hydrothermarchaeota in Hydrothermal Sediment.</title>
        <authorList>
            <person name="Zhou Z."/>
            <person name="Liu Y."/>
            <person name="Xu W."/>
            <person name="Pan J."/>
            <person name="Luo Z.H."/>
            <person name="Li M."/>
        </authorList>
    </citation>
    <scope>NUCLEOTIDE SEQUENCE [LARGE SCALE GENOMIC DNA]</scope>
    <source>
        <strain evidence="2">SpSt-258</strain>
    </source>
</reference>
<dbReference type="PANTHER" id="PTHR30337:SF7">
    <property type="entry name" value="PHOSPHOESTERASE"/>
    <property type="match status" value="1"/>
</dbReference>
<dbReference type="SUPFAM" id="SSF56300">
    <property type="entry name" value="Metallo-dependent phosphatases"/>
    <property type="match status" value="1"/>
</dbReference>
<accession>A0A7V0Z5F7</accession>
<dbReference type="AlphaFoldDB" id="A0A7V0Z5F7"/>
<dbReference type="EMBL" id="DSKY01000014">
    <property type="protein sequence ID" value="HDY58958.1"/>
    <property type="molecule type" value="Genomic_DNA"/>
</dbReference>
<feature type="domain" description="Calcineurin-like phosphoesterase" evidence="1">
    <location>
        <begin position="1"/>
        <end position="177"/>
    </location>
</feature>
<comment type="caution">
    <text evidence="2">The sequence shown here is derived from an EMBL/GenBank/DDBJ whole genome shotgun (WGS) entry which is preliminary data.</text>
</comment>
<dbReference type="Pfam" id="PF00149">
    <property type="entry name" value="Metallophos"/>
    <property type="match status" value="1"/>
</dbReference>
<evidence type="ECO:0000259" key="1">
    <source>
        <dbReference type="Pfam" id="PF00149"/>
    </source>
</evidence>
<dbReference type="PANTHER" id="PTHR30337">
    <property type="entry name" value="COMPONENT OF ATP-DEPENDENT DSDNA EXONUCLEASE"/>
    <property type="match status" value="1"/>
</dbReference>